<reference evidence="1 2" key="1">
    <citation type="submission" date="2016-03" db="EMBL/GenBank/DDBJ databases">
        <title>Acetic acid bacteria sequencing.</title>
        <authorList>
            <person name="Brandt J."/>
            <person name="Jakob F."/>
            <person name="Vogel R.F."/>
        </authorList>
    </citation>
    <scope>NUCLEOTIDE SEQUENCE [LARGE SCALE GENOMIC DNA]</scope>
    <source>
        <strain evidence="1 2">TMW2.1084</strain>
        <plasmid evidence="2">pac1084_1</plasmid>
    </source>
</reference>
<proteinExistence type="predicted"/>
<evidence type="ECO:0000313" key="1">
    <source>
        <dbReference type="EMBL" id="AQT06639.1"/>
    </source>
</evidence>
<sequence length="171" mass="18810">MPRIRTSSSHEANDVDNPLVVWIAGLDQMRGLEVVRKDTYDVIYAKPSVSKRFSLGDDGAVMELGVQEQDCPAFLSAGWSSAGFVRKSGDYPWLALSSEGVVGMAGERMTRGLKLWLPVQPELARFWDKPRSDGAPQSLRVIGISVTRRRIYTGEELVTVPLSLIGGWGCL</sequence>
<organism evidence="1 2">
    <name type="scientific">Acetobacter persici</name>
    <dbReference type="NCBI Taxonomy" id="1076596"/>
    <lineage>
        <taxon>Bacteria</taxon>
        <taxon>Pseudomonadati</taxon>
        <taxon>Pseudomonadota</taxon>
        <taxon>Alphaproteobacteria</taxon>
        <taxon>Acetobacterales</taxon>
        <taxon>Acetobacteraceae</taxon>
        <taxon>Acetobacter</taxon>
    </lineage>
</organism>
<dbReference type="KEGG" id="aper:A0U91_16670"/>
<geneLocation type="plasmid" evidence="2">
    <name>pac1084_1</name>
</geneLocation>
<protein>
    <submittedName>
        <fullName evidence="1">Uncharacterized protein</fullName>
    </submittedName>
</protein>
<evidence type="ECO:0000313" key="2">
    <source>
        <dbReference type="Proteomes" id="UP000189055"/>
    </source>
</evidence>
<gene>
    <name evidence="1" type="ORF">A0U91_16670</name>
</gene>
<dbReference type="AlphaFoldDB" id="A0A1U9LJW5"/>
<keyword evidence="1" id="KW-0614">Plasmid</keyword>
<name>A0A1U9LJW5_9PROT</name>
<accession>A0A1U9LJW5</accession>
<dbReference type="EMBL" id="CP014688">
    <property type="protein sequence ID" value="AQT06639.1"/>
    <property type="molecule type" value="Genomic_DNA"/>
</dbReference>
<dbReference type="Proteomes" id="UP000189055">
    <property type="component" value="Plasmid pAC1084_1"/>
</dbReference>